<gene>
    <name evidence="1" type="ORF">EZS28_048381</name>
</gene>
<name>A0A5J4TDQ3_9EUKA</name>
<proteinExistence type="predicted"/>
<protein>
    <submittedName>
        <fullName evidence="1">Uncharacterized protein</fullName>
    </submittedName>
</protein>
<dbReference type="Proteomes" id="UP000324800">
    <property type="component" value="Unassembled WGS sequence"/>
</dbReference>
<reference evidence="1 2" key="1">
    <citation type="submission" date="2019-03" db="EMBL/GenBank/DDBJ databases">
        <title>Single cell metagenomics reveals metabolic interactions within the superorganism composed of flagellate Streblomastix strix and complex community of Bacteroidetes bacteria on its surface.</title>
        <authorList>
            <person name="Treitli S.C."/>
            <person name="Kolisko M."/>
            <person name="Husnik F."/>
            <person name="Keeling P."/>
            <person name="Hampl V."/>
        </authorList>
    </citation>
    <scope>NUCLEOTIDE SEQUENCE [LARGE SCALE GENOMIC DNA]</scope>
    <source>
        <strain evidence="1">ST1C</strain>
    </source>
</reference>
<evidence type="ECO:0000313" key="2">
    <source>
        <dbReference type="Proteomes" id="UP000324800"/>
    </source>
</evidence>
<feature type="non-terminal residue" evidence="1">
    <location>
        <position position="184"/>
    </location>
</feature>
<dbReference type="EMBL" id="SNRW01033551">
    <property type="protein sequence ID" value="KAA6356092.1"/>
    <property type="molecule type" value="Genomic_DNA"/>
</dbReference>
<dbReference type="AlphaFoldDB" id="A0A5J4TDQ3"/>
<feature type="non-terminal residue" evidence="1">
    <location>
        <position position="1"/>
    </location>
</feature>
<dbReference type="OrthoDB" id="10648946at2759"/>
<organism evidence="1 2">
    <name type="scientific">Streblomastix strix</name>
    <dbReference type="NCBI Taxonomy" id="222440"/>
    <lineage>
        <taxon>Eukaryota</taxon>
        <taxon>Metamonada</taxon>
        <taxon>Preaxostyla</taxon>
        <taxon>Oxymonadida</taxon>
        <taxon>Streblomastigidae</taxon>
        <taxon>Streblomastix</taxon>
    </lineage>
</organism>
<sequence length="184" mass="20100">IGQLFGNDPSNGTIAASIVSLLNKACVTYMSYDAEVVFIITSLIVHIGSFDASGSGSATSAQSLQTQQTLEAQQRLLEYFMVQDKSEVTQSILRNICVTIRLGCQTKEMIQNAVNLDLFPQILEICQIHTQINSEITETVLAFIHTITSISTQSGKGQDSPGVQEIKKRPGFSTAFVQIDDFFT</sequence>
<evidence type="ECO:0000313" key="1">
    <source>
        <dbReference type="EMBL" id="KAA6356092.1"/>
    </source>
</evidence>
<accession>A0A5J4TDQ3</accession>
<comment type="caution">
    <text evidence="1">The sequence shown here is derived from an EMBL/GenBank/DDBJ whole genome shotgun (WGS) entry which is preliminary data.</text>
</comment>